<reference evidence="1" key="1">
    <citation type="submission" date="2020-02" db="EMBL/GenBank/DDBJ databases">
        <authorList>
            <person name="Meier V. D."/>
        </authorList>
    </citation>
    <scope>NUCLEOTIDE SEQUENCE</scope>
    <source>
        <strain evidence="1">AVDCRST_MAG56</strain>
    </source>
</reference>
<proteinExistence type="predicted"/>
<protein>
    <submittedName>
        <fullName evidence="1">Uncharacterized protein</fullName>
    </submittedName>
</protein>
<organism evidence="1">
    <name type="scientific">uncultured Cytophagales bacterium</name>
    <dbReference type="NCBI Taxonomy" id="158755"/>
    <lineage>
        <taxon>Bacteria</taxon>
        <taxon>Pseudomonadati</taxon>
        <taxon>Bacteroidota</taxon>
        <taxon>Sphingobacteriia</taxon>
        <taxon>Sphingobacteriales</taxon>
        <taxon>environmental samples</taxon>
    </lineage>
</organism>
<dbReference type="EMBL" id="CADCTQ010000688">
    <property type="protein sequence ID" value="CAA9346107.1"/>
    <property type="molecule type" value="Genomic_DNA"/>
</dbReference>
<evidence type="ECO:0000313" key="1">
    <source>
        <dbReference type="EMBL" id="CAA9346107.1"/>
    </source>
</evidence>
<accession>A0A6J4M291</accession>
<gene>
    <name evidence="1" type="ORF">AVDCRST_MAG56-8184</name>
</gene>
<name>A0A6J4M291_9SPHI</name>
<dbReference type="AlphaFoldDB" id="A0A6J4M291"/>
<sequence length="44" mass="5248">MVGKVNYLQCLNPMLRQFRQKSALNLYYFDKKNDNYKKGWCGGN</sequence>